<evidence type="ECO:0000256" key="9">
    <source>
        <dbReference type="ARBA" id="ARBA00023136"/>
    </source>
</evidence>
<comment type="caution">
    <text evidence="13">The sequence shown here is derived from an EMBL/GenBank/DDBJ whole genome shotgun (WGS) entry which is preliminary data.</text>
</comment>
<keyword evidence="6 10" id="KW-0735">Signal-anchor</keyword>
<evidence type="ECO:0000313" key="13">
    <source>
        <dbReference type="EMBL" id="PYE81254.1"/>
    </source>
</evidence>
<keyword evidence="4 10" id="KW-0479">Metal-binding</keyword>
<evidence type="ECO:0000256" key="10">
    <source>
        <dbReference type="HAMAP-Rule" id="MF_01959"/>
    </source>
</evidence>
<evidence type="ECO:0000256" key="11">
    <source>
        <dbReference type="PIRSR" id="PIRSR604329-50"/>
    </source>
</evidence>
<comment type="function">
    <text evidence="10">Heme chaperone required for the biogenesis of c-type cytochromes. Transiently binds heme delivered by CcmC and transfers the heme to apo-cytochromes in a process facilitated by CcmF and CcmH.</text>
</comment>
<keyword evidence="9 10" id="KW-0472">Membrane</keyword>
<evidence type="ECO:0000256" key="8">
    <source>
        <dbReference type="ARBA" id="ARBA00023004"/>
    </source>
</evidence>
<dbReference type="GO" id="GO:0017004">
    <property type="term" value="P:cytochrome complex assembly"/>
    <property type="evidence" value="ECO:0007669"/>
    <property type="project" value="UniProtKB-KW"/>
</dbReference>
<keyword evidence="2 10" id="KW-0349">Heme</keyword>
<dbReference type="Gene3D" id="2.40.50.140">
    <property type="entry name" value="Nucleic acid-binding proteins"/>
    <property type="match status" value="1"/>
</dbReference>
<evidence type="ECO:0000256" key="5">
    <source>
        <dbReference type="ARBA" id="ARBA00022748"/>
    </source>
</evidence>
<keyword evidence="7 10" id="KW-1133">Transmembrane helix</keyword>
<dbReference type="Pfam" id="PF03100">
    <property type="entry name" value="CcmE"/>
    <property type="match status" value="1"/>
</dbReference>
<dbReference type="HAMAP" id="MF_01959">
    <property type="entry name" value="CcmE"/>
    <property type="match status" value="1"/>
</dbReference>
<evidence type="ECO:0000256" key="6">
    <source>
        <dbReference type="ARBA" id="ARBA00022968"/>
    </source>
</evidence>
<dbReference type="GO" id="GO:0017003">
    <property type="term" value="P:protein-heme linkage"/>
    <property type="evidence" value="ECO:0007669"/>
    <property type="project" value="UniProtKB-UniRule"/>
</dbReference>
<dbReference type="AlphaFoldDB" id="A0A318SZ29"/>
<dbReference type="EMBL" id="QJTE01000007">
    <property type="protein sequence ID" value="PYE81254.1"/>
    <property type="molecule type" value="Genomic_DNA"/>
</dbReference>
<dbReference type="NCBIfam" id="NF009731">
    <property type="entry name" value="PRK13254.1-5"/>
    <property type="match status" value="1"/>
</dbReference>
<dbReference type="GO" id="GO:0020037">
    <property type="term" value="F:heme binding"/>
    <property type="evidence" value="ECO:0007669"/>
    <property type="project" value="InterPro"/>
</dbReference>
<comment type="subcellular location">
    <subcellularLocation>
        <location evidence="10">Cell membrane</location>
        <topology evidence="10">Single-pass type II membrane protein</topology>
    </subcellularLocation>
    <subcellularLocation>
        <location evidence="1">Membrane</location>
    </subcellularLocation>
</comment>
<feature type="binding site" description="axial binding residue" evidence="10 11">
    <location>
        <position position="133"/>
    </location>
    <ligand>
        <name>heme</name>
        <dbReference type="ChEBI" id="CHEBI:30413"/>
    </ligand>
    <ligandPart>
        <name>Fe</name>
        <dbReference type="ChEBI" id="CHEBI:18248"/>
    </ligandPart>
</feature>
<evidence type="ECO:0000256" key="12">
    <source>
        <dbReference type="SAM" id="MobiDB-lite"/>
    </source>
</evidence>
<evidence type="ECO:0000256" key="4">
    <source>
        <dbReference type="ARBA" id="ARBA00022723"/>
    </source>
</evidence>
<evidence type="ECO:0000256" key="2">
    <source>
        <dbReference type="ARBA" id="ARBA00022617"/>
    </source>
</evidence>
<dbReference type="Proteomes" id="UP000248311">
    <property type="component" value="Unassembled WGS sequence"/>
</dbReference>
<dbReference type="InterPro" id="IPR012340">
    <property type="entry name" value="NA-bd_OB-fold"/>
</dbReference>
<feature type="compositionally biased region" description="Basic and acidic residues" evidence="12">
    <location>
        <begin position="149"/>
        <end position="158"/>
    </location>
</feature>
<sequence>MTARAGMRGLKKQRRIQVIALAAAALVLATGMIGYAMRDGINYYRAPSEVVADPPAPTELFRIGGMVEDGSLIRGAGETVTFSVTDYGASVEVSYTGILPDLFAEGQGMVGLGRWQDGHFEAQQILAKHDESYMPKEVTESLKAQGYDPARDGGAAKE</sequence>
<protein>
    <recommendedName>
        <fullName evidence="10">Cytochrome c-type biogenesis protein CcmE</fullName>
    </recommendedName>
    <alternativeName>
        <fullName evidence="10">Cytochrome c maturation protein E</fullName>
    </alternativeName>
    <alternativeName>
        <fullName evidence="10">Heme chaperone CcmE</fullName>
    </alternativeName>
</protein>
<keyword evidence="8 10" id="KW-0408">Iron</keyword>
<dbReference type="InterPro" id="IPR004329">
    <property type="entry name" value="CcmE"/>
</dbReference>
<evidence type="ECO:0000256" key="1">
    <source>
        <dbReference type="ARBA" id="ARBA00004370"/>
    </source>
</evidence>
<keyword evidence="10" id="KW-1003">Cell membrane</keyword>
<keyword evidence="14" id="KW-1185">Reference proteome</keyword>
<dbReference type="PANTHER" id="PTHR34128">
    <property type="entry name" value="CYTOCHROME C-TYPE BIOGENESIS PROTEIN CCME HOMOLOG, MITOCHONDRIAL"/>
    <property type="match status" value="1"/>
</dbReference>
<reference evidence="13 14" key="1">
    <citation type="submission" date="2018-06" db="EMBL/GenBank/DDBJ databases">
        <title>Genomic Encyclopedia of Type Strains, Phase III (KMG-III): the genomes of soil and plant-associated and newly described type strains.</title>
        <authorList>
            <person name="Whitman W."/>
        </authorList>
    </citation>
    <scope>NUCLEOTIDE SEQUENCE [LARGE SCALE GENOMIC DNA]</scope>
    <source>
        <strain evidence="13 14">CECT 9025</strain>
    </source>
</reference>
<dbReference type="SUPFAM" id="SSF82093">
    <property type="entry name" value="Heme chaperone CcmE"/>
    <property type="match status" value="1"/>
</dbReference>
<dbReference type="GO" id="GO:0046872">
    <property type="term" value="F:metal ion binding"/>
    <property type="evidence" value="ECO:0007669"/>
    <property type="project" value="UniProtKB-KW"/>
</dbReference>
<gene>
    <name evidence="10" type="primary">ccmE</name>
    <name evidence="10" type="synonym">cycJ</name>
    <name evidence="13" type="ORF">DFP88_10744</name>
</gene>
<feature type="binding site" description="covalent" evidence="10 11">
    <location>
        <position position="129"/>
    </location>
    <ligand>
        <name>heme</name>
        <dbReference type="ChEBI" id="CHEBI:30413"/>
    </ligand>
</feature>
<dbReference type="GO" id="GO:0005886">
    <property type="term" value="C:plasma membrane"/>
    <property type="evidence" value="ECO:0007669"/>
    <property type="project" value="UniProtKB-SubCell"/>
</dbReference>
<dbReference type="InterPro" id="IPR036127">
    <property type="entry name" value="CcmE-like_sf"/>
</dbReference>
<feature type="region of interest" description="Disordered" evidence="12">
    <location>
        <begin position="138"/>
        <end position="158"/>
    </location>
</feature>
<evidence type="ECO:0000256" key="7">
    <source>
        <dbReference type="ARBA" id="ARBA00022989"/>
    </source>
</evidence>
<dbReference type="NCBIfam" id="NF009727">
    <property type="entry name" value="PRK13254.1-1"/>
    <property type="match status" value="1"/>
</dbReference>
<keyword evidence="5 10" id="KW-0201">Cytochrome c-type biogenesis</keyword>
<accession>A0A318SZ29</accession>
<comment type="similarity">
    <text evidence="10">Belongs to the CcmE/CycJ family.</text>
</comment>
<keyword evidence="3 10" id="KW-0812">Transmembrane</keyword>
<name>A0A318SZ29_9RHOB</name>
<dbReference type="PANTHER" id="PTHR34128:SF2">
    <property type="entry name" value="CYTOCHROME C-TYPE BIOGENESIS PROTEIN CCME HOMOLOG, MITOCHONDRIAL"/>
    <property type="match status" value="1"/>
</dbReference>
<feature type="topological domain" description="Cytoplasmic" evidence="10">
    <location>
        <begin position="1"/>
        <end position="15"/>
    </location>
</feature>
<feature type="topological domain" description="Extracellular" evidence="10">
    <location>
        <begin position="37"/>
        <end position="158"/>
    </location>
</feature>
<evidence type="ECO:0000313" key="14">
    <source>
        <dbReference type="Proteomes" id="UP000248311"/>
    </source>
</evidence>
<proteinExistence type="inferred from homology"/>
<organism evidence="13 14">
    <name type="scientific">Pseudoroseicyclus aestuarii</name>
    <dbReference type="NCBI Taxonomy" id="1795041"/>
    <lineage>
        <taxon>Bacteria</taxon>
        <taxon>Pseudomonadati</taxon>
        <taxon>Pseudomonadota</taxon>
        <taxon>Alphaproteobacteria</taxon>
        <taxon>Rhodobacterales</taxon>
        <taxon>Paracoccaceae</taxon>
        <taxon>Pseudoroseicyclus</taxon>
    </lineage>
</organism>
<evidence type="ECO:0000256" key="3">
    <source>
        <dbReference type="ARBA" id="ARBA00022692"/>
    </source>
</evidence>